<organism evidence="2 3">
    <name type="scientific">Halonotius pteroides</name>
    <dbReference type="NCBI Taxonomy" id="268735"/>
    <lineage>
        <taxon>Archaea</taxon>
        <taxon>Methanobacteriati</taxon>
        <taxon>Methanobacteriota</taxon>
        <taxon>Stenosarchaea group</taxon>
        <taxon>Halobacteria</taxon>
        <taxon>Halobacteriales</taxon>
        <taxon>Haloferacaceae</taxon>
        <taxon>Halonotius</taxon>
    </lineage>
</organism>
<keyword evidence="3" id="KW-1185">Reference proteome</keyword>
<evidence type="ECO:0000313" key="2">
    <source>
        <dbReference type="EMBL" id="RJX48460.1"/>
    </source>
</evidence>
<accession>A0A3A6QLM4</accession>
<dbReference type="Gene3D" id="3.40.190.10">
    <property type="entry name" value="Periplasmic binding protein-like II"/>
    <property type="match status" value="2"/>
</dbReference>
<feature type="region of interest" description="Disordered" evidence="1">
    <location>
        <begin position="32"/>
        <end position="58"/>
    </location>
</feature>
<dbReference type="PANTHER" id="PTHR35841">
    <property type="entry name" value="PHOSPHONATES-BINDING PERIPLASMIC PROTEIN"/>
    <property type="match status" value="1"/>
</dbReference>
<dbReference type="EMBL" id="QMDW01000020">
    <property type="protein sequence ID" value="RJX48460.1"/>
    <property type="molecule type" value="Genomic_DNA"/>
</dbReference>
<proteinExistence type="predicted"/>
<gene>
    <name evidence="2" type="ORF">DP106_11840</name>
</gene>
<dbReference type="Pfam" id="PF12974">
    <property type="entry name" value="Phosphonate-bd"/>
    <property type="match status" value="1"/>
</dbReference>
<dbReference type="AlphaFoldDB" id="A0A3A6QLM4"/>
<comment type="caution">
    <text evidence="2">The sequence shown here is derived from an EMBL/GenBank/DDBJ whole genome shotgun (WGS) entry which is preliminary data.</text>
</comment>
<dbReference type="SUPFAM" id="SSF53850">
    <property type="entry name" value="Periplasmic binding protein-like II"/>
    <property type="match status" value="1"/>
</dbReference>
<evidence type="ECO:0000256" key="1">
    <source>
        <dbReference type="SAM" id="MobiDB-lite"/>
    </source>
</evidence>
<dbReference type="PANTHER" id="PTHR35841:SF1">
    <property type="entry name" value="PHOSPHONATES-BINDING PERIPLASMIC PROTEIN"/>
    <property type="match status" value="1"/>
</dbReference>
<dbReference type="Proteomes" id="UP000281564">
    <property type="component" value="Unassembled WGS sequence"/>
</dbReference>
<dbReference type="OrthoDB" id="146127at2157"/>
<dbReference type="PROSITE" id="PS51257">
    <property type="entry name" value="PROKAR_LIPOPROTEIN"/>
    <property type="match status" value="1"/>
</dbReference>
<name>A0A3A6QLM4_9EURY</name>
<evidence type="ECO:0000313" key="3">
    <source>
        <dbReference type="Proteomes" id="UP000281564"/>
    </source>
</evidence>
<dbReference type="RefSeq" id="WP_120085553.1">
    <property type="nucleotide sequence ID" value="NZ_QMDW01000020.1"/>
</dbReference>
<sequence>MPRNRRSANRRTFVKTAGAAGIVGLAGCMGDSEGGDGSSNDVDGNGGTVGDSDGGPTEVSWVMNPAEEEIDIQVQYQPLFEYIESEVDVEIVGQPTASYSATVQELRRAAEGDRVLADTSPGAVAQIGDEIDVTGMRVAFGAEQYFSLITTTPDSEIESLSDLKDETIASGAPTSVSGTLFPLLMLRNAGLDIGGAPGTSPEDFDLRTSDHTTAREQMIGNDLIAAAATGAFSTAAHVPQEQFDEMSQDFVDISAEYAGAGERDPELQLLSVSNPIPRAPIVDNADWDEPLKTEIRETIINAPDEAYAYESEADIAEALNIDPELLERDEENLSDSELSDVQLVQDHGLWFSGVVEATREDYDPVVELGQALGLDWGDL</sequence>
<feature type="compositionally biased region" description="Gly residues" evidence="1">
    <location>
        <begin position="44"/>
        <end position="53"/>
    </location>
</feature>
<protein>
    <submittedName>
        <fullName evidence="2">Phosphate-binding protein</fullName>
    </submittedName>
</protein>
<reference evidence="2 3" key="1">
    <citation type="submission" date="2018-06" db="EMBL/GenBank/DDBJ databases">
        <title>Halonotius sp. F13-13 a new haloarchaeeon isolated from a solar saltern from Isla Cristina, Huelva, Spain.</title>
        <authorList>
            <person name="Duran-Viseras A."/>
            <person name="Sanchez-Porro C."/>
            <person name="Ventosa A."/>
        </authorList>
    </citation>
    <scope>NUCLEOTIDE SEQUENCE [LARGE SCALE GENOMIC DNA]</scope>
    <source>
        <strain evidence="2 3">CECT 7525</strain>
    </source>
</reference>